<feature type="transmembrane region" description="Helical" evidence="10">
    <location>
        <begin position="359"/>
        <end position="380"/>
    </location>
</feature>
<feature type="transmembrane region" description="Helical" evidence="10">
    <location>
        <begin position="113"/>
        <end position="131"/>
    </location>
</feature>
<feature type="transmembrane region" description="Helical" evidence="10">
    <location>
        <begin position="85"/>
        <end position="106"/>
    </location>
</feature>
<evidence type="ECO:0000256" key="9">
    <source>
        <dbReference type="ARBA" id="ARBA00093617"/>
    </source>
</evidence>
<feature type="transmembrane region" description="Helical" evidence="10">
    <location>
        <begin position="441"/>
        <end position="461"/>
    </location>
</feature>
<dbReference type="PANTHER" id="PTHR10050:SF46">
    <property type="entry name" value="PROTEIN O-MANNOSYL-TRANSFERASE 2"/>
    <property type="match status" value="1"/>
</dbReference>
<proteinExistence type="inferred from homology"/>
<keyword evidence="6 10" id="KW-0812">Transmembrane</keyword>
<dbReference type="AlphaFoldDB" id="A0A6G7XJX6"/>
<comment type="function">
    <text evidence="10">Protein O-mannosyltransferase that catalyzes the transfer of a single mannose residue from a polyprenol phospho-mannosyl lipidic donor to the hydroxyl group of selected serine and threonine residues in acceptor proteins.</text>
</comment>
<feature type="transmembrane region" description="Helical" evidence="10">
    <location>
        <begin position="198"/>
        <end position="215"/>
    </location>
</feature>
<evidence type="ECO:0000256" key="5">
    <source>
        <dbReference type="ARBA" id="ARBA00022679"/>
    </source>
</evidence>
<keyword evidence="10" id="KW-1003">Cell membrane</keyword>
<dbReference type="InterPro" id="IPR032421">
    <property type="entry name" value="PMT_4TMC"/>
</dbReference>
<dbReference type="Proteomes" id="UP000502677">
    <property type="component" value="Chromosome"/>
</dbReference>
<gene>
    <name evidence="13" type="ORF">G7068_12915</name>
</gene>
<feature type="domain" description="Protein O-mannosyl-transferase C-terminal four TM" evidence="12">
    <location>
        <begin position="268"/>
        <end position="480"/>
    </location>
</feature>
<evidence type="ECO:0000313" key="13">
    <source>
        <dbReference type="EMBL" id="QIK64875.1"/>
    </source>
</evidence>
<dbReference type="KEGG" id="lvi:G7068_12915"/>
<evidence type="ECO:0000256" key="7">
    <source>
        <dbReference type="ARBA" id="ARBA00022989"/>
    </source>
</evidence>
<keyword evidence="8 10" id="KW-0472">Membrane</keyword>
<evidence type="ECO:0000256" key="10">
    <source>
        <dbReference type="RuleBase" id="RU367007"/>
    </source>
</evidence>
<evidence type="ECO:0000313" key="14">
    <source>
        <dbReference type="Proteomes" id="UP000502677"/>
    </source>
</evidence>
<evidence type="ECO:0000259" key="11">
    <source>
        <dbReference type="Pfam" id="PF02366"/>
    </source>
</evidence>
<dbReference type="InterPro" id="IPR003342">
    <property type="entry name" value="ArnT-like_N"/>
</dbReference>
<name>A0A6G7XJX6_9MICO</name>
<comment type="similarity">
    <text evidence="3 10">Belongs to the glycosyltransferase 39 family.</text>
</comment>
<reference evidence="13 14" key="1">
    <citation type="submission" date="2020-03" db="EMBL/GenBank/DDBJ databases">
        <title>Leucobacter sp. nov., isolated from beetles.</title>
        <authorList>
            <person name="Hyun D.-W."/>
            <person name="Bae J.-W."/>
        </authorList>
    </citation>
    <scope>NUCLEOTIDE SEQUENCE [LARGE SCALE GENOMIC DNA]</scope>
    <source>
        <strain evidence="13 14">HDW9C</strain>
    </source>
</reference>
<feature type="transmembrane region" description="Helical" evidence="10">
    <location>
        <begin position="174"/>
        <end position="192"/>
    </location>
</feature>
<sequence>MLGIAAVLRFWALGQPGTLVFDEIYYVRDAISQLAHGYPTTWPNDDPALPNPLGFTDTASYAVHPPLGKWILGLGILLFGPDNGWGWRSALALAGVATVGITMRLAWLISRRMVIACLAGLFLAIDGVHIVLTRVALLDGFLTLFIALGALLLWRDHLSVTARVEAIVKRPPRWFRPWLLAAGLTFGAAAAIKWSGLYPLAFFMVFTAVRDLMLLRRFGRSWVISVLRAGLTAATALPAALFAYLASWSGWIFTTGGWGRKPGEFWLTSLIQYHLDMFKWHSTLTAPHPYQADALTWPLALRPTAMYELNWDKGCAGGCTAGISALPNILVTWGGVAALLVLLWLVLRSFASHPSQRLVTSLATASSFVLLGYLSGWLPWVLTLSRSAVFQFYAVTLTPFSAIALALVLGMLCGIPIGNAPARVPGLRLSLDREAVRGRRMAVAMFVAAALVLAILFFPVWSGMPVADWFWQAHMWLPGWD</sequence>
<dbReference type="UniPathway" id="UPA00378"/>
<dbReference type="InterPro" id="IPR027005">
    <property type="entry name" value="PMT-like"/>
</dbReference>
<dbReference type="Pfam" id="PF02366">
    <property type="entry name" value="PMT"/>
    <property type="match status" value="1"/>
</dbReference>
<comment type="subcellular location">
    <subcellularLocation>
        <location evidence="10">Cell membrane</location>
    </subcellularLocation>
    <subcellularLocation>
        <location evidence="1">Endomembrane system</location>
        <topology evidence="1">Multi-pass membrane protein</topology>
    </subcellularLocation>
</comment>
<organism evidence="13 14">
    <name type="scientific">Leucobacter viscericola</name>
    <dbReference type="NCBI Taxonomy" id="2714935"/>
    <lineage>
        <taxon>Bacteria</taxon>
        <taxon>Bacillati</taxon>
        <taxon>Actinomycetota</taxon>
        <taxon>Actinomycetes</taxon>
        <taxon>Micrococcales</taxon>
        <taxon>Microbacteriaceae</taxon>
        <taxon>Leucobacter</taxon>
    </lineage>
</organism>
<dbReference type="PANTHER" id="PTHR10050">
    <property type="entry name" value="DOLICHYL-PHOSPHATE-MANNOSE--PROTEIN MANNOSYLTRANSFERASE"/>
    <property type="match status" value="1"/>
</dbReference>
<evidence type="ECO:0000256" key="8">
    <source>
        <dbReference type="ARBA" id="ARBA00023136"/>
    </source>
</evidence>
<dbReference type="EMBL" id="CP049863">
    <property type="protein sequence ID" value="QIK64875.1"/>
    <property type="molecule type" value="Genomic_DNA"/>
</dbReference>
<evidence type="ECO:0000256" key="6">
    <source>
        <dbReference type="ARBA" id="ARBA00022692"/>
    </source>
</evidence>
<feature type="transmembrane region" description="Helical" evidence="10">
    <location>
        <begin position="400"/>
        <end position="420"/>
    </location>
</feature>
<evidence type="ECO:0000256" key="4">
    <source>
        <dbReference type="ARBA" id="ARBA00022676"/>
    </source>
</evidence>
<dbReference type="GO" id="GO:0004169">
    <property type="term" value="F:dolichyl-phosphate-mannose-protein mannosyltransferase activity"/>
    <property type="evidence" value="ECO:0007669"/>
    <property type="project" value="UniProtKB-UniRule"/>
</dbReference>
<feature type="transmembrane region" description="Helical" evidence="10">
    <location>
        <begin position="137"/>
        <end position="154"/>
    </location>
</feature>
<keyword evidence="5 10" id="KW-0808">Transferase</keyword>
<dbReference type="EC" id="2.4.1.-" evidence="10"/>
<evidence type="ECO:0000259" key="12">
    <source>
        <dbReference type="Pfam" id="PF16192"/>
    </source>
</evidence>
<dbReference type="Pfam" id="PF16192">
    <property type="entry name" value="PMT_4TMC"/>
    <property type="match status" value="1"/>
</dbReference>
<keyword evidence="4 10" id="KW-0328">Glycosyltransferase</keyword>
<keyword evidence="14" id="KW-1185">Reference proteome</keyword>
<dbReference type="GO" id="GO:0012505">
    <property type="term" value="C:endomembrane system"/>
    <property type="evidence" value="ECO:0007669"/>
    <property type="project" value="UniProtKB-SubCell"/>
</dbReference>
<accession>A0A6G7XJX6</accession>
<evidence type="ECO:0000256" key="1">
    <source>
        <dbReference type="ARBA" id="ARBA00004127"/>
    </source>
</evidence>
<evidence type="ECO:0000256" key="2">
    <source>
        <dbReference type="ARBA" id="ARBA00004922"/>
    </source>
</evidence>
<dbReference type="GO" id="GO:0005886">
    <property type="term" value="C:plasma membrane"/>
    <property type="evidence" value="ECO:0007669"/>
    <property type="project" value="UniProtKB-SubCell"/>
</dbReference>
<comment type="pathway">
    <text evidence="2 10">Protein modification; protein glycosylation.</text>
</comment>
<feature type="transmembrane region" description="Helical" evidence="10">
    <location>
        <begin position="330"/>
        <end position="347"/>
    </location>
</feature>
<keyword evidence="7 10" id="KW-1133">Transmembrane helix</keyword>
<evidence type="ECO:0000256" key="3">
    <source>
        <dbReference type="ARBA" id="ARBA00007222"/>
    </source>
</evidence>
<feature type="transmembrane region" description="Helical" evidence="10">
    <location>
        <begin position="222"/>
        <end position="246"/>
    </location>
</feature>
<protein>
    <recommendedName>
        <fullName evidence="9 10">Polyprenol-phosphate-mannose--protein mannosyltransferase</fullName>
        <ecNumber evidence="10">2.4.1.-</ecNumber>
    </recommendedName>
</protein>
<feature type="domain" description="ArnT-like N-terminal" evidence="11">
    <location>
        <begin position="4"/>
        <end position="247"/>
    </location>
</feature>